<evidence type="ECO:0000313" key="3">
    <source>
        <dbReference type="Proteomes" id="UP000637769"/>
    </source>
</evidence>
<dbReference type="SUPFAM" id="SSF53474">
    <property type="entry name" value="alpha/beta-Hydrolases"/>
    <property type="match status" value="1"/>
</dbReference>
<dbReference type="InterPro" id="IPR000073">
    <property type="entry name" value="AB_hydrolase_1"/>
</dbReference>
<organism evidence="2 3">
    <name type="scientific">Asaia siamensis</name>
    <dbReference type="NCBI Taxonomy" id="110479"/>
    <lineage>
        <taxon>Bacteria</taxon>
        <taxon>Pseudomonadati</taxon>
        <taxon>Pseudomonadota</taxon>
        <taxon>Alphaproteobacteria</taxon>
        <taxon>Acetobacterales</taxon>
        <taxon>Acetobacteraceae</taxon>
        <taxon>Asaia</taxon>
    </lineage>
</organism>
<name>A0ABQ1LK99_9PROT</name>
<sequence>MKLVFVHGWSFDASFWRPLHQALNQPDALFPDRGYGGAPAHIALPEEPYFLIGHSAGVLWALTRSLPACRGIIAFNGFSRFSQSADFAPGIPGRVVTRMRSRLASAPEETVTQFRRQFEPFLPCDTALDKQALETGLTELLDADGRDRAREWGRALTAIHGAQDPLISTAMHEASFPEATRLVMEGGHLLPVTAPRACAALIDDILKAAS</sequence>
<dbReference type="Gene3D" id="3.40.50.1820">
    <property type="entry name" value="alpha/beta hydrolase"/>
    <property type="match status" value="1"/>
</dbReference>
<dbReference type="GO" id="GO:0016787">
    <property type="term" value="F:hydrolase activity"/>
    <property type="evidence" value="ECO:0007669"/>
    <property type="project" value="UniProtKB-KW"/>
</dbReference>
<keyword evidence="3" id="KW-1185">Reference proteome</keyword>
<dbReference type="Pfam" id="PF12697">
    <property type="entry name" value="Abhydrolase_6"/>
    <property type="match status" value="1"/>
</dbReference>
<feature type="domain" description="AB hydrolase-1" evidence="1">
    <location>
        <begin position="3"/>
        <end position="200"/>
    </location>
</feature>
<dbReference type="RefSeq" id="WP_188425547.1">
    <property type="nucleotide sequence ID" value="NZ_BMCH01000002.1"/>
</dbReference>
<comment type="caution">
    <text evidence="2">The sequence shown here is derived from an EMBL/GenBank/DDBJ whole genome shotgun (WGS) entry which is preliminary data.</text>
</comment>
<accession>A0ABQ1LK99</accession>
<dbReference type="InterPro" id="IPR029058">
    <property type="entry name" value="AB_hydrolase_fold"/>
</dbReference>
<dbReference type="Proteomes" id="UP000637769">
    <property type="component" value="Unassembled WGS sequence"/>
</dbReference>
<evidence type="ECO:0000313" key="2">
    <source>
        <dbReference type="EMBL" id="GGC25313.1"/>
    </source>
</evidence>
<protein>
    <submittedName>
        <fullName evidence="2">Alpha/beta hydrolase</fullName>
    </submittedName>
</protein>
<keyword evidence="2" id="KW-0378">Hydrolase</keyword>
<gene>
    <name evidence="2" type="ORF">GCM10007207_08420</name>
</gene>
<reference evidence="3" key="1">
    <citation type="journal article" date="2019" name="Int. J. Syst. Evol. Microbiol.">
        <title>The Global Catalogue of Microorganisms (GCM) 10K type strain sequencing project: providing services to taxonomists for standard genome sequencing and annotation.</title>
        <authorList>
            <consortium name="The Broad Institute Genomics Platform"/>
            <consortium name="The Broad Institute Genome Sequencing Center for Infectious Disease"/>
            <person name="Wu L."/>
            <person name="Ma J."/>
        </authorList>
    </citation>
    <scope>NUCLEOTIDE SEQUENCE [LARGE SCALE GENOMIC DNA]</scope>
    <source>
        <strain evidence="3">CCM 7132</strain>
    </source>
</reference>
<evidence type="ECO:0000259" key="1">
    <source>
        <dbReference type="Pfam" id="PF12697"/>
    </source>
</evidence>
<dbReference type="EMBL" id="BMCH01000002">
    <property type="protein sequence ID" value="GGC25313.1"/>
    <property type="molecule type" value="Genomic_DNA"/>
</dbReference>
<proteinExistence type="predicted"/>